<dbReference type="PRINTS" id="PR00413">
    <property type="entry name" value="HADHALOGNASE"/>
</dbReference>
<keyword evidence="2" id="KW-1185">Reference proteome</keyword>
<dbReference type="InterPro" id="IPR044924">
    <property type="entry name" value="HAD-SF_hydro_IA_REG-2-like_cap"/>
</dbReference>
<protein>
    <recommendedName>
        <fullName evidence="3">Hydrolase</fullName>
    </recommendedName>
</protein>
<dbReference type="PANTHER" id="PTHR46191:SF2">
    <property type="entry name" value="HALOACID DEHALOGENASE-LIKE HYDROLASE DOMAIN-CONTAINING PROTEIN 3"/>
    <property type="match status" value="1"/>
</dbReference>
<evidence type="ECO:0000313" key="2">
    <source>
        <dbReference type="Proteomes" id="UP000644507"/>
    </source>
</evidence>
<dbReference type="InterPro" id="IPR006439">
    <property type="entry name" value="HAD-SF_hydro_IA"/>
</dbReference>
<evidence type="ECO:0008006" key="3">
    <source>
        <dbReference type="Google" id="ProtNLM"/>
    </source>
</evidence>
<dbReference type="Proteomes" id="UP000644507">
    <property type="component" value="Unassembled WGS sequence"/>
</dbReference>
<dbReference type="InterPro" id="IPR036412">
    <property type="entry name" value="HAD-like_sf"/>
</dbReference>
<dbReference type="SFLD" id="SFLDS00003">
    <property type="entry name" value="Haloacid_Dehalogenase"/>
    <property type="match status" value="1"/>
</dbReference>
<comment type="caution">
    <text evidence="1">The sequence shown here is derived from an EMBL/GenBank/DDBJ whole genome shotgun (WGS) entry which is preliminary data.</text>
</comment>
<evidence type="ECO:0000313" key="1">
    <source>
        <dbReference type="EMBL" id="GHC55726.1"/>
    </source>
</evidence>
<dbReference type="InterPro" id="IPR023214">
    <property type="entry name" value="HAD_sf"/>
</dbReference>
<sequence>MQAIFLDAAGTLFDLAEPVGAVYARFADQHELALTEKEAEFRFRKAFQSLPAPVYLDGQEGHESERQWWRDLVGVVVEGVEGERFEEFFESLFAYYERPEAWRLFPETLSFLDRSKDRFRLAVVSNFDGRLHTILEGLALCDYFELVVSSADARARKPDEKIFQFALGKMNLSPSEVMQVGDSRKADYEGALQMGLRAWHLQRGKGGDLLQVFEELD</sequence>
<dbReference type="AlphaFoldDB" id="A0A918TQS1"/>
<dbReference type="Gene3D" id="3.40.50.1000">
    <property type="entry name" value="HAD superfamily/HAD-like"/>
    <property type="match status" value="1"/>
</dbReference>
<reference evidence="1" key="2">
    <citation type="submission" date="2020-09" db="EMBL/GenBank/DDBJ databases">
        <authorList>
            <person name="Sun Q."/>
            <person name="Kim S."/>
        </authorList>
    </citation>
    <scope>NUCLEOTIDE SEQUENCE</scope>
    <source>
        <strain evidence="1">KCTC 12988</strain>
    </source>
</reference>
<name>A0A918TQS1_9BACT</name>
<dbReference type="InterPro" id="IPR011949">
    <property type="entry name" value="HAD-SF_hydro_IA_REG-2-like"/>
</dbReference>
<dbReference type="PANTHER" id="PTHR46191">
    <property type="match status" value="1"/>
</dbReference>
<dbReference type="SUPFAM" id="SSF56784">
    <property type="entry name" value="HAD-like"/>
    <property type="match status" value="1"/>
</dbReference>
<dbReference type="RefSeq" id="WP_189570119.1">
    <property type="nucleotide sequence ID" value="NZ_BMXI01000009.1"/>
</dbReference>
<dbReference type="SFLD" id="SFLDG01129">
    <property type="entry name" value="C1.5:_HAD__Beta-PGM__Phosphata"/>
    <property type="match status" value="1"/>
</dbReference>
<gene>
    <name evidence="1" type="ORF">GCM10007100_23110</name>
</gene>
<dbReference type="EMBL" id="BMXI01000009">
    <property type="protein sequence ID" value="GHC55726.1"/>
    <property type="molecule type" value="Genomic_DNA"/>
</dbReference>
<proteinExistence type="predicted"/>
<organism evidence="1 2">
    <name type="scientific">Roseibacillus persicicus</name>
    <dbReference type="NCBI Taxonomy" id="454148"/>
    <lineage>
        <taxon>Bacteria</taxon>
        <taxon>Pseudomonadati</taxon>
        <taxon>Verrucomicrobiota</taxon>
        <taxon>Verrucomicrobiia</taxon>
        <taxon>Verrucomicrobiales</taxon>
        <taxon>Verrucomicrobiaceae</taxon>
        <taxon>Roseibacillus</taxon>
    </lineage>
</organism>
<dbReference type="InterPro" id="IPR051828">
    <property type="entry name" value="HAD-like_hydrolase_domain"/>
</dbReference>
<dbReference type="NCBIfam" id="TIGR01549">
    <property type="entry name" value="HAD-SF-IA-v1"/>
    <property type="match status" value="1"/>
</dbReference>
<dbReference type="Pfam" id="PF00702">
    <property type="entry name" value="Hydrolase"/>
    <property type="match status" value="1"/>
</dbReference>
<dbReference type="NCBIfam" id="TIGR02252">
    <property type="entry name" value="DREG-2"/>
    <property type="match status" value="1"/>
</dbReference>
<dbReference type="Gene3D" id="1.10.150.720">
    <property type="entry name" value="Haloacid dehalogenase-like hydrolase"/>
    <property type="match status" value="1"/>
</dbReference>
<accession>A0A918TQS1</accession>
<reference evidence="1" key="1">
    <citation type="journal article" date="2014" name="Int. J. Syst. Evol. Microbiol.">
        <title>Complete genome sequence of Corynebacterium casei LMG S-19264T (=DSM 44701T), isolated from a smear-ripened cheese.</title>
        <authorList>
            <consortium name="US DOE Joint Genome Institute (JGI-PGF)"/>
            <person name="Walter F."/>
            <person name="Albersmeier A."/>
            <person name="Kalinowski J."/>
            <person name="Ruckert C."/>
        </authorList>
    </citation>
    <scope>NUCLEOTIDE SEQUENCE</scope>
    <source>
        <strain evidence="1">KCTC 12988</strain>
    </source>
</reference>